<gene>
    <name evidence="1" type="ORF">PX653_23935</name>
</gene>
<evidence type="ECO:0000313" key="2">
    <source>
        <dbReference type="Proteomes" id="UP001216510"/>
    </source>
</evidence>
<reference evidence="1 2" key="1">
    <citation type="submission" date="2023-02" db="EMBL/GenBank/DDBJ databases">
        <title>Gemone sequence of Telluria chitinolytica ACM 3522T.</title>
        <authorList>
            <person name="Frediansyah A."/>
            <person name="Miess H."/>
            <person name="Gross H."/>
        </authorList>
    </citation>
    <scope>NUCLEOTIDE SEQUENCE [LARGE SCALE GENOMIC DNA]</scope>
    <source>
        <strain evidence="1 2">ACM 3522</strain>
    </source>
</reference>
<organism evidence="1 2">
    <name type="scientific">Pseudoduganella chitinolytica</name>
    <dbReference type="NCBI Taxonomy" id="34070"/>
    <lineage>
        <taxon>Bacteria</taxon>
        <taxon>Pseudomonadati</taxon>
        <taxon>Pseudomonadota</taxon>
        <taxon>Betaproteobacteria</taxon>
        <taxon>Burkholderiales</taxon>
        <taxon>Oxalobacteraceae</taxon>
        <taxon>Telluria group</taxon>
        <taxon>Pseudoduganella</taxon>
    </lineage>
</organism>
<protein>
    <recommendedName>
        <fullName evidence="3">DUF4313 domain-containing protein</fullName>
    </recommendedName>
</protein>
<dbReference type="RefSeq" id="WP_277415173.1">
    <property type="nucleotide sequence ID" value="NZ_CP119083.1"/>
</dbReference>
<sequence>MSKKSLYILKYTDSDPGCPTYMAAELSSEPEWDLFVAHPDEVVVEKKYALRITDGEITDIDFDMDSGDQRYVSAEFLKVCNELNVPHRAIPLRIELPNGDKAKKDYFFFLPKCNLSLLDRLNSDFQEEVDPELGGTLINGVFGTPIYSSISKFIPLDMDTPNLFFCVDIFELVCSDAFRLLSIRNNLKGVAFLPLDESYRYNPFNSLPE</sequence>
<name>A0ABY8B918_9BURK</name>
<accession>A0ABY8B918</accession>
<dbReference type="Proteomes" id="UP001216510">
    <property type="component" value="Chromosome"/>
</dbReference>
<proteinExistence type="predicted"/>
<evidence type="ECO:0008006" key="3">
    <source>
        <dbReference type="Google" id="ProtNLM"/>
    </source>
</evidence>
<dbReference type="EMBL" id="CP119083">
    <property type="protein sequence ID" value="WEF32427.1"/>
    <property type="molecule type" value="Genomic_DNA"/>
</dbReference>
<keyword evidence="2" id="KW-1185">Reference proteome</keyword>
<evidence type="ECO:0000313" key="1">
    <source>
        <dbReference type="EMBL" id="WEF32427.1"/>
    </source>
</evidence>